<dbReference type="InterPro" id="IPR031633">
    <property type="entry name" value="SLD5_C"/>
</dbReference>
<comment type="similarity">
    <text evidence="2 6">Belongs to the GINS4/SLD5 family.</text>
</comment>
<comment type="function">
    <text evidence="6">The GINS complex plays an essential role in the initiation of DNA replication.</text>
</comment>
<feature type="domain" description="DNA replication complex GINS protein SLD5 C-terminal" evidence="9">
    <location>
        <begin position="186"/>
        <end position="232"/>
    </location>
</feature>
<dbReference type="GO" id="GO:0000811">
    <property type="term" value="C:GINS complex"/>
    <property type="evidence" value="ECO:0007669"/>
    <property type="project" value="UniProtKB-UniRule"/>
</dbReference>
<dbReference type="GO" id="GO:0000727">
    <property type="term" value="P:double-strand break repair via break-induced replication"/>
    <property type="evidence" value="ECO:0007669"/>
    <property type="project" value="TreeGrafter"/>
</dbReference>
<dbReference type="OrthoDB" id="338231at2759"/>
<dbReference type="Pfam" id="PF16922">
    <property type="entry name" value="SLD5_C"/>
    <property type="match status" value="1"/>
</dbReference>
<feature type="domain" description="GINS subunit" evidence="8">
    <location>
        <begin position="72"/>
        <end position="155"/>
    </location>
</feature>
<organism evidence="10 11">
    <name type="scientific">Hydnum rufescens UP504</name>
    <dbReference type="NCBI Taxonomy" id="1448309"/>
    <lineage>
        <taxon>Eukaryota</taxon>
        <taxon>Fungi</taxon>
        <taxon>Dikarya</taxon>
        <taxon>Basidiomycota</taxon>
        <taxon>Agaricomycotina</taxon>
        <taxon>Agaricomycetes</taxon>
        <taxon>Cantharellales</taxon>
        <taxon>Hydnaceae</taxon>
        <taxon>Hydnum</taxon>
    </lineage>
</organism>
<evidence type="ECO:0000256" key="7">
    <source>
        <dbReference type="SAM" id="MobiDB-lite"/>
    </source>
</evidence>
<sequence length="234" mass="26748">MEDGGDDGRRPQPVGSPGSVPRDLDRELDRLDDERMLDKLTRYWIDERNSPDILVWQGLVVEETLDKLQAQAEMVQKLQEDPRTSEEEHFRIVLIQTEAERVKFLVRSYLRTRLHKIEKYAAYIIQTPEMRGRLSVTELAHAQKYHALLTAHFHSSALSGLPESMRSLDDDEDESGRGTVTRPNKAQGLFIRARRRCPVSLPNGGILELEKGAIHLIPYEAIEALLRLGDVECL</sequence>
<dbReference type="PANTHER" id="PTHR21206">
    <property type="entry name" value="SLD5 PROTEIN"/>
    <property type="match status" value="1"/>
</dbReference>
<keyword evidence="4 6" id="KW-0235">DNA replication</keyword>
<keyword evidence="11" id="KW-1185">Reference proteome</keyword>
<dbReference type="Gene3D" id="1.20.58.1030">
    <property type="match status" value="1"/>
</dbReference>
<evidence type="ECO:0000259" key="8">
    <source>
        <dbReference type="Pfam" id="PF05916"/>
    </source>
</evidence>
<feature type="region of interest" description="Disordered" evidence="7">
    <location>
        <begin position="1"/>
        <end position="27"/>
    </location>
</feature>
<dbReference type="Proteomes" id="UP000886523">
    <property type="component" value="Unassembled WGS sequence"/>
</dbReference>
<evidence type="ECO:0000313" key="11">
    <source>
        <dbReference type="Proteomes" id="UP000886523"/>
    </source>
</evidence>
<dbReference type="InterPro" id="IPR038749">
    <property type="entry name" value="Sld5_GINS_A"/>
</dbReference>
<evidence type="ECO:0000259" key="9">
    <source>
        <dbReference type="Pfam" id="PF16922"/>
    </source>
</evidence>
<name>A0A9P6AIJ6_9AGAM</name>
<evidence type="ECO:0000256" key="2">
    <source>
        <dbReference type="ARBA" id="ARBA00008187"/>
    </source>
</evidence>
<dbReference type="EMBL" id="MU129130">
    <property type="protein sequence ID" value="KAF9505965.1"/>
    <property type="molecule type" value="Genomic_DNA"/>
</dbReference>
<evidence type="ECO:0000256" key="3">
    <source>
        <dbReference type="ARBA" id="ARBA00014804"/>
    </source>
</evidence>
<evidence type="ECO:0000256" key="5">
    <source>
        <dbReference type="ARBA" id="ARBA00023242"/>
    </source>
</evidence>
<comment type="caution">
    <text evidence="10">The sequence shown here is derived from an EMBL/GenBank/DDBJ whole genome shotgun (WGS) entry which is preliminary data.</text>
</comment>
<evidence type="ECO:0000256" key="6">
    <source>
        <dbReference type="PIRNR" id="PIRNR007764"/>
    </source>
</evidence>
<dbReference type="CDD" id="cd11711">
    <property type="entry name" value="GINS_A_Sld5"/>
    <property type="match status" value="1"/>
</dbReference>
<dbReference type="CDD" id="cd21692">
    <property type="entry name" value="GINS_B_Sld5"/>
    <property type="match status" value="1"/>
</dbReference>
<dbReference type="AlphaFoldDB" id="A0A9P6AIJ6"/>
<dbReference type="PIRSF" id="PIRSF007764">
    <property type="entry name" value="Sld5"/>
    <property type="match status" value="1"/>
</dbReference>
<evidence type="ECO:0000256" key="4">
    <source>
        <dbReference type="ARBA" id="ARBA00022705"/>
    </source>
</evidence>
<dbReference type="InterPro" id="IPR036224">
    <property type="entry name" value="GINS_bundle-like_dom_sf"/>
</dbReference>
<dbReference type="InterPro" id="IPR008591">
    <property type="entry name" value="GINS_Sld5"/>
</dbReference>
<gene>
    <name evidence="10" type="ORF">BS47DRAFT_1305914</name>
</gene>
<feature type="compositionally biased region" description="Basic and acidic residues" evidence="7">
    <location>
        <begin position="1"/>
        <end position="10"/>
    </location>
</feature>
<keyword evidence="5 6" id="KW-0539">Nucleus</keyword>
<evidence type="ECO:0000313" key="10">
    <source>
        <dbReference type="EMBL" id="KAF9505965.1"/>
    </source>
</evidence>
<reference evidence="10" key="1">
    <citation type="journal article" date="2020" name="Nat. Commun.">
        <title>Large-scale genome sequencing of mycorrhizal fungi provides insights into the early evolution of symbiotic traits.</title>
        <authorList>
            <person name="Miyauchi S."/>
            <person name="Kiss E."/>
            <person name="Kuo A."/>
            <person name="Drula E."/>
            <person name="Kohler A."/>
            <person name="Sanchez-Garcia M."/>
            <person name="Morin E."/>
            <person name="Andreopoulos B."/>
            <person name="Barry K.W."/>
            <person name="Bonito G."/>
            <person name="Buee M."/>
            <person name="Carver A."/>
            <person name="Chen C."/>
            <person name="Cichocki N."/>
            <person name="Clum A."/>
            <person name="Culley D."/>
            <person name="Crous P.W."/>
            <person name="Fauchery L."/>
            <person name="Girlanda M."/>
            <person name="Hayes R.D."/>
            <person name="Keri Z."/>
            <person name="LaButti K."/>
            <person name="Lipzen A."/>
            <person name="Lombard V."/>
            <person name="Magnuson J."/>
            <person name="Maillard F."/>
            <person name="Murat C."/>
            <person name="Nolan M."/>
            <person name="Ohm R.A."/>
            <person name="Pangilinan J."/>
            <person name="Pereira M.F."/>
            <person name="Perotto S."/>
            <person name="Peter M."/>
            <person name="Pfister S."/>
            <person name="Riley R."/>
            <person name="Sitrit Y."/>
            <person name="Stielow J.B."/>
            <person name="Szollosi G."/>
            <person name="Zifcakova L."/>
            <person name="Stursova M."/>
            <person name="Spatafora J.W."/>
            <person name="Tedersoo L."/>
            <person name="Vaario L.M."/>
            <person name="Yamada A."/>
            <person name="Yan M."/>
            <person name="Wang P."/>
            <person name="Xu J."/>
            <person name="Bruns T."/>
            <person name="Baldrian P."/>
            <person name="Vilgalys R."/>
            <person name="Dunand C."/>
            <person name="Henrissat B."/>
            <person name="Grigoriev I.V."/>
            <person name="Hibbett D."/>
            <person name="Nagy L.G."/>
            <person name="Martin F.M."/>
        </authorList>
    </citation>
    <scope>NUCLEOTIDE SEQUENCE</scope>
    <source>
        <strain evidence="10">UP504</strain>
    </source>
</reference>
<dbReference type="SUPFAM" id="SSF158573">
    <property type="entry name" value="GINS helical bundle-like"/>
    <property type="match status" value="1"/>
</dbReference>
<comment type="subcellular location">
    <subcellularLocation>
        <location evidence="1 6">Nucleus</location>
    </subcellularLocation>
</comment>
<accession>A0A9P6AIJ6</accession>
<dbReference type="GO" id="GO:0006261">
    <property type="term" value="P:DNA-templated DNA replication"/>
    <property type="evidence" value="ECO:0007669"/>
    <property type="project" value="InterPro"/>
</dbReference>
<proteinExistence type="inferred from homology"/>
<protein>
    <recommendedName>
        <fullName evidence="3 6">DNA replication complex GINS protein SLD5</fullName>
    </recommendedName>
</protein>
<dbReference type="Pfam" id="PF05916">
    <property type="entry name" value="Sld5"/>
    <property type="match status" value="1"/>
</dbReference>
<evidence type="ECO:0000256" key="1">
    <source>
        <dbReference type="ARBA" id="ARBA00004123"/>
    </source>
</evidence>
<dbReference type="InterPro" id="IPR021151">
    <property type="entry name" value="GINS_A"/>
</dbReference>
<dbReference type="PANTHER" id="PTHR21206:SF0">
    <property type="entry name" value="DNA REPLICATION COMPLEX GINS PROTEIN SLD5"/>
    <property type="match status" value="1"/>
</dbReference>